<name>A0A5N5QMZ3_9AGAM</name>
<evidence type="ECO:0000313" key="1">
    <source>
        <dbReference type="EMBL" id="KAB5592891.1"/>
    </source>
</evidence>
<keyword evidence="2" id="KW-1185">Reference proteome</keyword>
<comment type="caution">
    <text evidence="1">The sequence shown here is derived from an EMBL/GenBank/DDBJ whole genome shotgun (WGS) entry which is preliminary data.</text>
</comment>
<dbReference type="AlphaFoldDB" id="A0A5N5QMZ3"/>
<sequence length="70" mass="7941">MPRPQQPLEFSHDSRRTRFPAVMAIIRLDQSKSYPLAPTLESFTNLSAEPSHAHTIDNLATQQPRETTPI</sequence>
<dbReference type="EMBL" id="SSOP01000051">
    <property type="protein sequence ID" value="KAB5592891.1"/>
    <property type="molecule type" value="Genomic_DNA"/>
</dbReference>
<dbReference type="Proteomes" id="UP000383932">
    <property type="component" value="Unassembled WGS sequence"/>
</dbReference>
<reference evidence="1 2" key="1">
    <citation type="journal article" date="2019" name="Fungal Biol. Biotechnol.">
        <title>Draft genome sequence of fastidious pathogen Ceratobasidium theobromae, which causes vascular-streak dieback in Theobroma cacao.</title>
        <authorList>
            <person name="Ali S.S."/>
            <person name="Asman A."/>
            <person name="Shao J."/>
            <person name="Firmansyah A.P."/>
            <person name="Susilo A.W."/>
            <person name="Rosmana A."/>
            <person name="McMahon P."/>
            <person name="Junaid M."/>
            <person name="Guest D."/>
            <person name="Kheng T.Y."/>
            <person name="Meinhardt L.W."/>
            <person name="Bailey B.A."/>
        </authorList>
    </citation>
    <scope>NUCLEOTIDE SEQUENCE [LARGE SCALE GENOMIC DNA]</scope>
    <source>
        <strain evidence="1 2">CT2</strain>
    </source>
</reference>
<organism evidence="1 2">
    <name type="scientific">Ceratobasidium theobromae</name>
    <dbReference type="NCBI Taxonomy" id="1582974"/>
    <lineage>
        <taxon>Eukaryota</taxon>
        <taxon>Fungi</taxon>
        <taxon>Dikarya</taxon>
        <taxon>Basidiomycota</taxon>
        <taxon>Agaricomycotina</taxon>
        <taxon>Agaricomycetes</taxon>
        <taxon>Cantharellales</taxon>
        <taxon>Ceratobasidiaceae</taxon>
        <taxon>Ceratobasidium</taxon>
    </lineage>
</organism>
<accession>A0A5N5QMZ3</accession>
<evidence type="ECO:0000313" key="2">
    <source>
        <dbReference type="Proteomes" id="UP000383932"/>
    </source>
</evidence>
<proteinExistence type="predicted"/>
<gene>
    <name evidence="1" type="ORF">CTheo_3680</name>
</gene>
<protein>
    <submittedName>
        <fullName evidence="1">Uncharacterized protein</fullName>
    </submittedName>
</protein>